<dbReference type="InterPro" id="IPR028362">
    <property type="entry name" value="AlgI"/>
</dbReference>
<organism evidence="11 12">
    <name type="scientific">Planktothrix serta PCC 8927</name>
    <dbReference type="NCBI Taxonomy" id="671068"/>
    <lineage>
        <taxon>Bacteria</taxon>
        <taxon>Bacillati</taxon>
        <taxon>Cyanobacteriota</taxon>
        <taxon>Cyanophyceae</taxon>
        <taxon>Oscillatoriophycideae</taxon>
        <taxon>Oscillatoriales</taxon>
        <taxon>Microcoleaceae</taxon>
        <taxon>Planktothrix</taxon>
    </lineage>
</organism>
<feature type="transmembrane region" description="Helical" evidence="10">
    <location>
        <begin position="149"/>
        <end position="170"/>
    </location>
</feature>
<feature type="transmembrane region" description="Helical" evidence="10">
    <location>
        <begin position="6"/>
        <end position="23"/>
    </location>
</feature>
<dbReference type="GO" id="GO:0016746">
    <property type="term" value="F:acyltransferase activity"/>
    <property type="evidence" value="ECO:0007669"/>
    <property type="project" value="UniProtKB-KW"/>
</dbReference>
<dbReference type="GO" id="GO:0005886">
    <property type="term" value="C:plasma membrane"/>
    <property type="evidence" value="ECO:0007669"/>
    <property type="project" value="UniProtKB-SubCell"/>
</dbReference>
<evidence type="ECO:0000256" key="6">
    <source>
        <dbReference type="ARBA" id="ARBA00022989"/>
    </source>
</evidence>
<evidence type="ECO:0000256" key="4">
    <source>
        <dbReference type="ARBA" id="ARBA00022679"/>
    </source>
</evidence>
<evidence type="ECO:0000256" key="8">
    <source>
        <dbReference type="ARBA" id="ARBA00023315"/>
    </source>
</evidence>
<evidence type="ECO:0000256" key="5">
    <source>
        <dbReference type="ARBA" id="ARBA00022692"/>
    </source>
</evidence>
<proteinExistence type="inferred from homology"/>
<evidence type="ECO:0000256" key="3">
    <source>
        <dbReference type="ARBA" id="ARBA00022475"/>
    </source>
</evidence>
<feature type="transmembrane region" description="Helical" evidence="10">
    <location>
        <begin position="226"/>
        <end position="246"/>
    </location>
</feature>
<dbReference type="EMBL" id="CZCU02000156">
    <property type="protein sequence ID" value="VXD23805.1"/>
    <property type="molecule type" value="Genomic_DNA"/>
</dbReference>
<feature type="transmembrane region" description="Helical" evidence="10">
    <location>
        <begin position="440"/>
        <end position="457"/>
    </location>
</feature>
<feature type="transmembrane region" description="Helical" evidence="10">
    <location>
        <begin position="325"/>
        <end position="346"/>
    </location>
</feature>
<evidence type="ECO:0000256" key="10">
    <source>
        <dbReference type="SAM" id="Phobius"/>
    </source>
</evidence>
<dbReference type="InterPro" id="IPR004299">
    <property type="entry name" value="MBOAT_fam"/>
</dbReference>
<dbReference type="GO" id="GO:0042121">
    <property type="term" value="P:alginic acid biosynthetic process"/>
    <property type="evidence" value="ECO:0007669"/>
    <property type="project" value="InterPro"/>
</dbReference>
<name>A0A7Z9E403_9CYAN</name>
<feature type="transmembrane region" description="Helical" evidence="10">
    <location>
        <begin position="52"/>
        <end position="69"/>
    </location>
</feature>
<dbReference type="PANTHER" id="PTHR13285">
    <property type="entry name" value="ACYLTRANSFERASE"/>
    <property type="match status" value="1"/>
</dbReference>
<dbReference type="OrthoDB" id="9805788at2"/>
<gene>
    <name evidence="11" type="ORF">PL8927_790009</name>
</gene>
<evidence type="ECO:0000313" key="12">
    <source>
        <dbReference type="Proteomes" id="UP000184550"/>
    </source>
</evidence>
<comment type="subcellular location">
    <subcellularLocation>
        <location evidence="1">Cell membrane</location>
        <topology evidence="1">Multi-pass membrane protein</topology>
    </subcellularLocation>
</comment>
<evidence type="ECO:0000313" key="11">
    <source>
        <dbReference type="EMBL" id="VXD23805.1"/>
    </source>
</evidence>
<dbReference type="PIRSF" id="PIRSF500217">
    <property type="entry name" value="AlgI"/>
    <property type="match status" value="1"/>
</dbReference>
<evidence type="ECO:0000256" key="9">
    <source>
        <dbReference type="PIRNR" id="PIRNR016636"/>
    </source>
</evidence>
<keyword evidence="6 10" id="KW-1133">Transmembrane helix</keyword>
<comment type="similarity">
    <text evidence="2 9">Belongs to the membrane-bound acyltransferase family.</text>
</comment>
<sequence length="526" mass="60654">MLFNSVEFIFFFLPIVVIGYAWIGKVGSNQLQLIWLVIASLFFYAWWRPPYLILLIISIIFNYAIGKVLSREQTRPTRKFFLFLGITVNLLLLGYYKYANFFVGTVNSLIGSSWTLDKIILPLGISFFTFQQIAYLVDVYREETKEHNFLKYSFFVSFFPLLIAGPIVHHQQILPQFSETPRSRFTAENIFIGLTIFFMGFLKKVIFADGIAAYSNPIFNAANQGISINFIEAWVGILAFTFQLYFDFSGYSDMAIGGARLFGIKFPLNFNSPYQSVNIIDFWRRWHITLSNFLKDYLYIPLGGNRKGEAQRNLNLMLTMLLGGLWHGASWTFVLWGGLHGLYLVINQQWRSFRKKVLGHVLNQRSVLGDWLGRILMFLAVIVGWVFFRAENLQSAKILLSGMIGLNGLSLPPFLSKYLKPLPALGIEFNGLMPHFEINPWYALSGITILLGIIWFTPNTQVWMARYHPTLNEVETQTASQQLPPFWKQLEWRPNLIYGMGVGILIFIGFKTFFEAAPSDFLYFKF</sequence>
<keyword evidence="12" id="KW-1185">Reference proteome</keyword>
<dbReference type="PANTHER" id="PTHR13285:SF23">
    <property type="entry name" value="TEICHOIC ACID D-ALANYLTRANSFERASE"/>
    <property type="match status" value="1"/>
</dbReference>
<reference evidence="11" key="1">
    <citation type="submission" date="2019-10" db="EMBL/GenBank/DDBJ databases">
        <authorList>
            <consortium name="Genoscope - CEA"/>
            <person name="William W."/>
        </authorList>
    </citation>
    <scope>NUCLEOTIDE SEQUENCE [LARGE SCALE GENOMIC DNA]</scope>
    <source>
        <strain evidence="11">BBR_PRJEB10992</strain>
    </source>
</reference>
<dbReference type="InterPro" id="IPR024194">
    <property type="entry name" value="Ac/AlaTfrase_AlgI/DltB"/>
</dbReference>
<keyword evidence="5 10" id="KW-0812">Transmembrane</keyword>
<dbReference type="RefSeq" id="WP_083625683.1">
    <property type="nucleotide sequence ID" value="NZ_LR734880.1"/>
</dbReference>
<feature type="transmembrane region" description="Helical" evidence="10">
    <location>
        <begin position="119"/>
        <end position="137"/>
    </location>
</feature>
<feature type="transmembrane region" description="Helical" evidence="10">
    <location>
        <begin position="496"/>
        <end position="514"/>
    </location>
</feature>
<dbReference type="AlphaFoldDB" id="A0A7Z9E403"/>
<feature type="transmembrane region" description="Helical" evidence="10">
    <location>
        <begin position="190"/>
        <end position="214"/>
    </location>
</feature>
<evidence type="ECO:0000256" key="7">
    <source>
        <dbReference type="ARBA" id="ARBA00023136"/>
    </source>
</evidence>
<protein>
    <submittedName>
        <fullName evidence="11">Membrane bound O-acyl transferase MBOAT family protein</fullName>
    </submittedName>
</protein>
<evidence type="ECO:0000256" key="1">
    <source>
        <dbReference type="ARBA" id="ARBA00004651"/>
    </source>
</evidence>
<keyword evidence="7 9" id="KW-0472">Membrane</keyword>
<dbReference type="Proteomes" id="UP000184550">
    <property type="component" value="Unassembled WGS sequence"/>
</dbReference>
<comment type="caution">
    <text evidence="11">The sequence shown here is derived from an EMBL/GenBank/DDBJ whole genome shotgun (WGS) entry which is preliminary data.</text>
</comment>
<keyword evidence="8 9" id="KW-0012">Acyltransferase</keyword>
<keyword evidence="3 9" id="KW-1003">Cell membrane</keyword>
<dbReference type="PIRSF" id="PIRSF016636">
    <property type="entry name" value="AlgI_DltB"/>
    <property type="match status" value="1"/>
</dbReference>
<accession>A0A7Z9E403</accession>
<keyword evidence="4 9" id="KW-0808">Transferase</keyword>
<evidence type="ECO:0000256" key="2">
    <source>
        <dbReference type="ARBA" id="ARBA00010323"/>
    </source>
</evidence>
<feature type="transmembrane region" description="Helical" evidence="10">
    <location>
        <begin position="367"/>
        <end position="388"/>
    </location>
</feature>
<feature type="transmembrane region" description="Helical" evidence="10">
    <location>
        <begin position="81"/>
        <end position="99"/>
    </location>
</feature>
<dbReference type="InterPro" id="IPR051085">
    <property type="entry name" value="MB_O-acyltransferase"/>
</dbReference>
<dbReference type="Pfam" id="PF03062">
    <property type="entry name" value="MBOAT"/>
    <property type="match status" value="1"/>
</dbReference>